<keyword evidence="4 7" id="KW-0812">Transmembrane</keyword>
<dbReference type="Proteomes" id="UP000199564">
    <property type="component" value="Unassembled WGS sequence"/>
</dbReference>
<dbReference type="GO" id="GO:0022857">
    <property type="term" value="F:transmembrane transporter activity"/>
    <property type="evidence" value="ECO:0007669"/>
    <property type="project" value="InterPro"/>
</dbReference>
<feature type="transmembrane region" description="Helical" evidence="7">
    <location>
        <begin position="55"/>
        <end position="74"/>
    </location>
</feature>
<feature type="domain" description="Major facilitator superfamily (MFS) profile" evidence="8">
    <location>
        <begin position="18"/>
        <end position="405"/>
    </location>
</feature>
<keyword evidence="3" id="KW-1003">Cell membrane</keyword>
<keyword evidence="2" id="KW-0813">Transport</keyword>
<feature type="transmembrane region" description="Helical" evidence="7">
    <location>
        <begin position="292"/>
        <end position="311"/>
    </location>
</feature>
<dbReference type="STRING" id="226506.SAMN04488519_107160"/>
<evidence type="ECO:0000256" key="6">
    <source>
        <dbReference type="ARBA" id="ARBA00023136"/>
    </source>
</evidence>
<evidence type="ECO:0000256" key="5">
    <source>
        <dbReference type="ARBA" id="ARBA00022989"/>
    </source>
</evidence>
<organism evidence="9 10">
    <name type="scientific">Algoriphagus ornithinivorans</name>
    <dbReference type="NCBI Taxonomy" id="226506"/>
    <lineage>
        <taxon>Bacteria</taxon>
        <taxon>Pseudomonadati</taxon>
        <taxon>Bacteroidota</taxon>
        <taxon>Cytophagia</taxon>
        <taxon>Cytophagales</taxon>
        <taxon>Cyclobacteriaceae</taxon>
        <taxon>Algoriphagus</taxon>
    </lineage>
</organism>
<feature type="transmembrane region" description="Helical" evidence="7">
    <location>
        <begin position="381"/>
        <end position="401"/>
    </location>
</feature>
<keyword evidence="10" id="KW-1185">Reference proteome</keyword>
<keyword evidence="5 7" id="KW-1133">Transmembrane helix</keyword>
<dbReference type="PANTHER" id="PTHR23517:SF3">
    <property type="entry name" value="INTEGRAL MEMBRANE TRANSPORT PROTEIN"/>
    <property type="match status" value="1"/>
</dbReference>
<sequence>MNSIHYQAVQGLKENWKQFSLLVVINALVGSMIGLERSIFPEYASTIFGIESNSAFLTFIIVFGISKAISNYYAGKYANRLGRKNLLVLGWIIVLPVPLILAFTDSWLIVLLANLLLGVSQGLTWSSTVIMKIDLVGPKNRGLAMGLNEFAGYLAIGITAYFTANLASNFGVRPIPFLIGFGIALLGLYLSFFFLKDTTRFIRVEKTDSKKEEKNNIFWNTTFRSPNLSSITQAGLVNNLNDGMIWGLLPLLLIQKEFSLNEIGKLIAIYPLVWGMGQLFSGKIADIISKKFLIVFGMIIQGFAIIILAYSNSFSQFSFISIVLGIGTAIVYPTFLAAISDETHPEVRAESVGVFRLWRDLGYAFGAILSGWIADNFGLELAIVSVGMLTIASGIITQLRMTREAFFRKLR</sequence>
<comment type="subcellular location">
    <subcellularLocation>
        <location evidence="1">Cell membrane</location>
        <topology evidence="1">Multi-pass membrane protein</topology>
    </subcellularLocation>
</comment>
<evidence type="ECO:0000256" key="1">
    <source>
        <dbReference type="ARBA" id="ARBA00004651"/>
    </source>
</evidence>
<feature type="transmembrane region" description="Helical" evidence="7">
    <location>
        <begin position="143"/>
        <end position="163"/>
    </location>
</feature>
<dbReference type="InterPro" id="IPR020846">
    <property type="entry name" value="MFS_dom"/>
</dbReference>
<dbReference type="CDD" id="cd17325">
    <property type="entry name" value="MFS_MdtG_SLC18_like"/>
    <property type="match status" value="1"/>
</dbReference>
<protein>
    <submittedName>
        <fullName evidence="9">Predicted arabinose efflux permease, MFS family</fullName>
    </submittedName>
</protein>
<evidence type="ECO:0000313" key="10">
    <source>
        <dbReference type="Proteomes" id="UP000199564"/>
    </source>
</evidence>
<dbReference type="InterPro" id="IPR036259">
    <property type="entry name" value="MFS_trans_sf"/>
</dbReference>
<evidence type="ECO:0000256" key="4">
    <source>
        <dbReference type="ARBA" id="ARBA00022692"/>
    </source>
</evidence>
<name>A0A1I5HN82_9BACT</name>
<feature type="transmembrane region" description="Helical" evidence="7">
    <location>
        <begin position="86"/>
        <end position="103"/>
    </location>
</feature>
<proteinExistence type="predicted"/>
<feature type="transmembrane region" description="Helical" evidence="7">
    <location>
        <begin position="175"/>
        <end position="195"/>
    </location>
</feature>
<dbReference type="SUPFAM" id="SSF103473">
    <property type="entry name" value="MFS general substrate transporter"/>
    <property type="match status" value="1"/>
</dbReference>
<dbReference type="InterPro" id="IPR011701">
    <property type="entry name" value="MFS"/>
</dbReference>
<keyword evidence="6 7" id="KW-0472">Membrane</keyword>
<dbReference type="GO" id="GO:0005886">
    <property type="term" value="C:plasma membrane"/>
    <property type="evidence" value="ECO:0007669"/>
    <property type="project" value="UniProtKB-SubCell"/>
</dbReference>
<evidence type="ECO:0000256" key="2">
    <source>
        <dbReference type="ARBA" id="ARBA00022448"/>
    </source>
</evidence>
<evidence type="ECO:0000259" key="8">
    <source>
        <dbReference type="PROSITE" id="PS50850"/>
    </source>
</evidence>
<dbReference type="InterPro" id="IPR050171">
    <property type="entry name" value="MFS_Transporters"/>
</dbReference>
<dbReference type="AlphaFoldDB" id="A0A1I5HN82"/>
<dbReference type="RefSeq" id="WP_091654569.1">
    <property type="nucleotide sequence ID" value="NZ_FOVW01000007.1"/>
</dbReference>
<reference evidence="10" key="1">
    <citation type="submission" date="2016-10" db="EMBL/GenBank/DDBJ databases">
        <authorList>
            <person name="Varghese N."/>
            <person name="Submissions S."/>
        </authorList>
    </citation>
    <scope>NUCLEOTIDE SEQUENCE [LARGE SCALE GENOMIC DNA]</scope>
    <source>
        <strain evidence="10">DSM 15282</strain>
    </source>
</reference>
<evidence type="ECO:0000256" key="3">
    <source>
        <dbReference type="ARBA" id="ARBA00022475"/>
    </source>
</evidence>
<dbReference type="Gene3D" id="1.20.1250.20">
    <property type="entry name" value="MFS general substrate transporter like domains"/>
    <property type="match status" value="2"/>
</dbReference>
<dbReference type="Pfam" id="PF07690">
    <property type="entry name" value="MFS_1"/>
    <property type="match status" value="2"/>
</dbReference>
<gene>
    <name evidence="9" type="ORF">SAMN04488519_107160</name>
</gene>
<dbReference type="PROSITE" id="PS50850">
    <property type="entry name" value="MFS"/>
    <property type="match status" value="1"/>
</dbReference>
<feature type="transmembrane region" description="Helical" evidence="7">
    <location>
        <begin position="19"/>
        <end position="35"/>
    </location>
</feature>
<evidence type="ECO:0000313" key="9">
    <source>
        <dbReference type="EMBL" id="SFO49772.1"/>
    </source>
</evidence>
<feature type="transmembrane region" description="Helical" evidence="7">
    <location>
        <begin position="317"/>
        <end position="336"/>
    </location>
</feature>
<dbReference type="EMBL" id="FOVW01000007">
    <property type="protein sequence ID" value="SFO49772.1"/>
    <property type="molecule type" value="Genomic_DNA"/>
</dbReference>
<dbReference type="PANTHER" id="PTHR23517">
    <property type="entry name" value="RESISTANCE PROTEIN MDTM, PUTATIVE-RELATED-RELATED"/>
    <property type="match status" value="1"/>
</dbReference>
<feature type="transmembrane region" description="Helical" evidence="7">
    <location>
        <begin position="109"/>
        <end position="131"/>
    </location>
</feature>
<evidence type="ECO:0000256" key="7">
    <source>
        <dbReference type="SAM" id="Phobius"/>
    </source>
</evidence>
<accession>A0A1I5HN82</accession>